<accession>A0A1X2J4M3</accession>
<proteinExistence type="predicted"/>
<organism evidence="2 3">
    <name type="scientific">Absidia repens</name>
    <dbReference type="NCBI Taxonomy" id="90262"/>
    <lineage>
        <taxon>Eukaryota</taxon>
        <taxon>Fungi</taxon>
        <taxon>Fungi incertae sedis</taxon>
        <taxon>Mucoromycota</taxon>
        <taxon>Mucoromycotina</taxon>
        <taxon>Mucoromycetes</taxon>
        <taxon>Mucorales</taxon>
        <taxon>Cunninghamellaceae</taxon>
        <taxon>Absidia</taxon>
    </lineage>
</organism>
<dbReference type="Proteomes" id="UP000193560">
    <property type="component" value="Unassembled WGS sequence"/>
</dbReference>
<sequence length="85" mass="9896">MSRSSILDSIRHKKKPSSRMRHRPTKMAELSRTASFYIPIFGSSHSPFILSFSILFPLIKQCFPVAQLKTVLQPFYLYSLYKTKL</sequence>
<evidence type="ECO:0000313" key="3">
    <source>
        <dbReference type="Proteomes" id="UP000193560"/>
    </source>
</evidence>
<keyword evidence="3" id="KW-1185">Reference proteome</keyword>
<evidence type="ECO:0000256" key="1">
    <source>
        <dbReference type="SAM" id="MobiDB-lite"/>
    </source>
</evidence>
<gene>
    <name evidence="2" type="ORF">BCR42DRAFT_401741</name>
</gene>
<feature type="region of interest" description="Disordered" evidence="1">
    <location>
        <begin position="1"/>
        <end position="25"/>
    </location>
</feature>
<protein>
    <submittedName>
        <fullName evidence="2">Uncharacterized protein</fullName>
    </submittedName>
</protein>
<dbReference type="EMBL" id="MCGE01000001">
    <property type="protein sequence ID" value="ORZ26174.1"/>
    <property type="molecule type" value="Genomic_DNA"/>
</dbReference>
<name>A0A1X2J4M3_9FUNG</name>
<dbReference type="AlphaFoldDB" id="A0A1X2J4M3"/>
<comment type="caution">
    <text evidence="2">The sequence shown here is derived from an EMBL/GenBank/DDBJ whole genome shotgun (WGS) entry which is preliminary data.</text>
</comment>
<evidence type="ECO:0000313" key="2">
    <source>
        <dbReference type="EMBL" id="ORZ26174.1"/>
    </source>
</evidence>
<feature type="compositionally biased region" description="Basic residues" evidence="1">
    <location>
        <begin position="11"/>
        <end position="25"/>
    </location>
</feature>
<reference evidence="2 3" key="1">
    <citation type="submission" date="2016-07" db="EMBL/GenBank/DDBJ databases">
        <title>Pervasive Adenine N6-methylation of Active Genes in Fungi.</title>
        <authorList>
            <consortium name="DOE Joint Genome Institute"/>
            <person name="Mondo S.J."/>
            <person name="Dannebaum R.O."/>
            <person name="Kuo R.C."/>
            <person name="Labutti K."/>
            <person name="Haridas S."/>
            <person name="Kuo A."/>
            <person name="Salamov A."/>
            <person name="Ahrendt S.R."/>
            <person name="Lipzen A."/>
            <person name="Sullivan W."/>
            <person name="Andreopoulos W.B."/>
            <person name="Clum A."/>
            <person name="Lindquist E."/>
            <person name="Daum C."/>
            <person name="Ramamoorthy G.K."/>
            <person name="Gryganskyi A."/>
            <person name="Culley D."/>
            <person name="Magnuson J.K."/>
            <person name="James T.Y."/>
            <person name="O'Malley M.A."/>
            <person name="Stajich J.E."/>
            <person name="Spatafora J.W."/>
            <person name="Visel A."/>
            <person name="Grigoriev I.V."/>
        </authorList>
    </citation>
    <scope>NUCLEOTIDE SEQUENCE [LARGE SCALE GENOMIC DNA]</scope>
    <source>
        <strain evidence="2 3">NRRL 1336</strain>
    </source>
</reference>